<evidence type="ECO:0000256" key="1">
    <source>
        <dbReference type="SAM" id="MobiDB-lite"/>
    </source>
</evidence>
<dbReference type="HOGENOM" id="CLU_029307_7_3_1"/>
<dbReference type="InParanoid" id="M1DHG1"/>
<reference evidence="2" key="2">
    <citation type="submission" date="2015-06" db="UniProtKB">
        <authorList>
            <consortium name="EnsemblPlants"/>
        </authorList>
    </citation>
    <scope>IDENTIFICATION</scope>
    <source>
        <strain evidence="2">DM1-3 516 R44</strain>
    </source>
</reference>
<dbReference type="Proteomes" id="UP000011115">
    <property type="component" value="Unassembled WGS sequence"/>
</dbReference>
<dbReference type="Gramene" id="PGSC0003DMT400089100">
    <property type="protein sequence ID" value="PGSC0003DMT400089100"/>
    <property type="gene ID" value="PGSC0003DMG400038671"/>
</dbReference>
<organism evidence="2 3">
    <name type="scientific">Solanum tuberosum</name>
    <name type="common">Potato</name>
    <dbReference type="NCBI Taxonomy" id="4113"/>
    <lineage>
        <taxon>Eukaryota</taxon>
        <taxon>Viridiplantae</taxon>
        <taxon>Streptophyta</taxon>
        <taxon>Embryophyta</taxon>
        <taxon>Tracheophyta</taxon>
        <taxon>Spermatophyta</taxon>
        <taxon>Magnoliopsida</taxon>
        <taxon>eudicotyledons</taxon>
        <taxon>Gunneridae</taxon>
        <taxon>Pentapetalae</taxon>
        <taxon>asterids</taxon>
        <taxon>lamiids</taxon>
        <taxon>Solanales</taxon>
        <taxon>Solanaceae</taxon>
        <taxon>Solanoideae</taxon>
        <taxon>Solaneae</taxon>
        <taxon>Solanum</taxon>
    </lineage>
</organism>
<sequence length="100" mass="10764">MPPRHIGSQNSRRDAGTTDHPKARSENKKASSSRRIPIDLNVPVWARGFINVVHPFGVAHDLDNIAKANIAATEANADNENQSHNDNTLGTDAQTDGATV</sequence>
<proteinExistence type="predicted"/>
<accession>M1DHG1</accession>
<reference evidence="3" key="1">
    <citation type="journal article" date="2011" name="Nature">
        <title>Genome sequence and analysis of the tuber crop potato.</title>
        <authorList>
            <consortium name="The Potato Genome Sequencing Consortium"/>
        </authorList>
    </citation>
    <scope>NUCLEOTIDE SEQUENCE [LARGE SCALE GENOMIC DNA]</scope>
    <source>
        <strain evidence="3">cv. DM1-3 516 R44</strain>
    </source>
</reference>
<evidence type="ECO:0000313" key="2">
    <source>
        <dbReference type="EnsemblPlants" id="PGSC0003DMT400089100"/>
    </source>
</evidence>
<feature type="region of interest" description="Disordered" evidence="1">
    <location>
        <begin position="76"/>
        <end position="100"/>
    </location>
</feature>
<name>M1DHG1_SOLTU</name>
<dbReference type="PaxDb" id="4113-PGSC0003DMT400089100"/>
<protein>
    <submittedName>
        <fullName evidence="2">Uncharacterized protein</fullName>
    </submittedName>
</protein>
<feature type="compositionally biased region" description="Basic and acidic residues" evidence="1">
    <location>
        <begin position="11"/>
        <end position="29"/>
    </location>
</feature>
<evidence type="ECO:0000313" key="3">
    <source>
        <dbReference type="Proteomes" id="UP000011115"/>
    </source>
</evidence>
<dbReference type="AlphaFoldDB" id="M1DHG1"/>
<keyword evidence="3" id="KW-1185">Reference proteome</keyword>
<feature type="compositionally biased region" description="Polar residues" evidence="1">
    <location>
        <begin position="82"/>
        <end position="100"/>
    </location>
</feature>
<feature type="region of interest" description="Disordered" evidence="1">
    <location>
        <begin position="1"/>
        <end position="37"/>
    </location>
</feature>
<dbReference type="EnsemblPlants" id="PGSC0003DMT400089100">
    <property type="protein sequence ID" value="PGSC0003DMT400089100"/>
    <property type="gene ID" value="PGSC0003DMG400038671"/>
</dbReference>